<evidence type="ECO:0000313" key="4">
    <source>
        <dbReference type="Proteomes" id="UP001629113"/>
    </source>
</evidence>
<feature type="domain" description="DUF8004" evidence="2">
    <location>
        <begin position="448"/>
        <end position="540"/>
    </location>
</feature>
<dbReference type="InterPro" id="IPR058317">
    <property type="entry name" value="DUF8004"/>
</dbReference>
<feature type="compositionally biased region" description="Low complexity" evidence="1">
    <location>
        <begin position="27"/>
        <end position="39"/>
    </location>
</feature>
<evidence type="ECO:0000313" key="3">
    <source>
        <dbReference type="EMBL" id="KAL3417372.1"/>
    </source>
</evidence>
<dbReference type="PANTHER" id="PTHR39601">
    <property type="entry name" value="CHORIOGENIN HMINOR"/>
    <property type="match status" value="1"/>
</dbReference>
<keyword evidence="4" id="KW-1185">Reference proteome</keyword>
<comment type="caution">
    <text evidence="3">The sequence shown here is derived from an EMBL/GenBank/DDBJ whole genome shotgun (WGS) entry which is preliminary data.</text>
</comment>
<reference evidence="3 4" key="1">
    <citation type="submission" date="2024-06" db="EMBL/GenBank/DDBJ databases">
        <title>Complete genome of Phlyctema vagabunda strain 19-DSS-EL-015.</title>
        <authorList>
            <person name="Fiorenzani C."/>
        </authorList>
    </citation>
    <scope>NUCLEOTIDE SEQUENCE [LARGE SCALE GENOMIC DNA]</scope>
    <source>
        <strain evidence="3 4">19-DSS-EL-015</strain>
    </source>
</reference>
<gene>
    <name evidence="3" type="ORF">PVAG01_11372</name>
</gene>
<accession>A0ABR4P246</accession>
<protein>
    <submittedName>
        <fullName evidence="3">Choriogenin Hminor</fullName>
    </submittedName>
</protein>
<dbReference type="EMBL" id="JBFCZG010000011">
    <property type="protein sequence ID" value="KAL3417372.1"/>
    <property type="molecule type" value="Genomic_DNA"/>
</dbReference>
<feature type="compositionally biased region" description="Polar residues" evidence="1">
    <location>
        <begin position="57"/>
        <end position="74"/>
    </location>
</feature>
<organism evidence="3 4">
    <name type="scientific">Phlyctema vagabunda</name>
    <dbReference type="NCBI Taxonomy" id="108571"/>
    <lineage>
        <taxon>Eukaryota</taxon>
        <taxon>Fungi</taxon>
        <taxon>Dikarya</taxon>
        <taxon>Ascomycota</taxon>
        <taxon>Pezizomycotina</taxon>
        <taxon>Leotiomycetes</taxon>
        <taxon>Helotiales</taxon>
        <taxon>Dermateaceae</taxon>
        <taxon>Phlyctema</taxon>
    </lineage>
</organism>
<feature type="region of interest" description="Disordered" evidence="1">
    <location>
        <begin position="865"/>
        <end position="1016"/>
    </location>
</feature>
<feature type="compositionally biased region" description="Polar residues" evidence="1">
    <location>
        <begin position="179"/>
        <end position="195"/>
    </location>
</feature>
<feature type="compositionally biased region" description="Low complexity" evidence="1">
    <location>
        <begin position="940"/>
        <end position="951"/>
    </location>
</feature>
<sequence length="1016" mass="111139">MWVTDQQTKHDFNVITSSPVDSARLYASAAAPSEPAPDSDMAESSPVVPQRTRTRLQRLSSFLPSLVTRATSKPFQDLPRDAPPVPSRKPAPGHYRAASDSLAPNASSASLPQHIGRLQKAEPPPRTPQIPADLPGPPPLSSSPQKRTLRKSHSPVRPPVPSKTSPSVSPNLHPRLRGDSTTAPPAFNDVSSGRTVSAPVAGKENVASTNKVRRSWLPGGKSRQVSRDIPETQPHAWIISGDQNIEYSLEFLLRGEMVPELWDDTADTYVYLFPRNTSLAAFKVHSSNLSSAKRLISQIYGDVDAGRSRGRSFDGRGTLSIEDATRNLNLRGPGTPPYTPLSNPLDNFSNSDGSGDSYRSFPDAPREIHLYFPINLSTRAPGPALSKNDVQSLVDVRNLFAFLSGESLVATRECPTLFKIFLSISALLQQFEFSNSDGSTYGEAAAVSFDNYQHQMRFGDVAHSREKTLEALILGEAMRSSELYNEAFAHAAGKYPAIKAMNSPLYDMISLSTRNRLERGHLDLKQRQQSADLRLTDFEFPSIFSGIGASTSRPEARAVNFKAWKVHFLALKKLIVSHYKTMYGDWPPKASSKKNQFEENGLNRLVLKGLYRDLCSLYDLLANREALTTRHYDASDDMEETNTDPTMSVLRTVLSEYDRSSPPVQPPIPYDTPRVPTMAAIDATYPSLSPTEQHKHSTRKLKEYETLLLLAKSHNMDSDIKTPFLEMFSNFEEREAKGKNAQELADQRYGHWLFLYAVLQALPMLVVDIPGLRYTQGVEYFLCEPPLGELPWMEGSAGAGSKMAWYGVQGGGGVVSLPSDVVLHGVEGIFQRSHCWVAAEKWMAGSYSLEPGMAPPAAMEYSTQGILSPLEPPPGLAGGNFGSRPSSRGRDSATSSPGLSPHDYSDDDRRSRGRNSVVMGLEQLPIPAGMRNLSDDRGRGANSRSRSRACSPAVLPYGMMRPGSGSGAAEGDSPPQTGSAGKGGASTFDDILGNLKAETETDKKGRRRSIFDMGNN</sequence>
<feature type="region of interest" description="Disordered" evidence="1">
    <location>
        <begin position="27"/>
        <end position="228"/>
    </location>
</feature>
<feature type="compositionally biased region" description="Low complexity" evidence="1">
    <location>
        <begin position="98"/>
        <end position="112"/>
    </location>
</feature>
<dbReference type="Proteomes" id="UP001629113">
    <property type="component" value="Unassembled WGS sequence"/>
</dbReference>
<feature type="compositionally biased region" description="Pro residues" evidence="1">
    <location>
        <begin position="122"/>
        <end position="141"/>
    </location>
</feature>
<dbReference type="PANTHER" id="PTHR39601:SF2">
    <property type="entry name" value="CHORIOGENIN HMINOR"/>
    <property type="match status" value="1"/>
</dbReference>
<evidence type="ECO:0000259" key="2">
    <source>
        <dbReference type="Pfam" id="PF26013"/>
    </source>
</evidence>
<proteinExistence type="predicted"/>
<dbReference type="Pfam" id="PF26013">
    <property type="entry name" value="DUF8004"/>
    <property type="match status" value="1"/>
</dbReference>
<evidence type="ECO:0000256" key="1">
    <source>
        <dbReference type="SAM" id="MobiDB-lite"/>
    </source>
</evidence>
<name>A0ABR4P246_9HELO</name>